<dbReference type="EMBL" id="QNRK01000016">
    <property type="protein sequence ID" value="RBP11396.1"/>
    <property type="molecule type" value="Genomic_DNA"/>
</dbReference>
<evidence type="ECO:0000256" key="2">
    <source>
        <dbReference type="ARBA" id="ARBA00023015"/>
    </source>
</evidence>
<evidence type="ECO:0000256" key="4">
    <source>
        <dbReference type="ARBA" id="ARBA00023163"/>
    </source>
</evidence>
<evidence type="ECO:0000313" key="7">
    <source>
        <dbReference type="EMBL" id="RBP11396.1"/>
    </source>
</evidence>
<dbReference type="Pfam" id="PF04198">
    <property type="entry name" value="Sugar-bind"/>
    <property type="match status" value="1"/>
</dbReference>
<keyword evidence="3" id="KW-0238">DNA-binding</keyword>
<keyword evidence="8" id="KW-1185">Reference proteome</keyword>
<dbReference type="InterPro" id="IPR000835">
    <property type="entry name" value="HTH_MarR-typ"/>
</dbReference>
<dbReference type="AlphaFoldDB" id="A0A366FBB8"/>
<dbReference type="Pfam" id="PF12802">
    <property type="entry name" value="MarR_2"/>
    <property type="match status" value="1"/>
</dbReference>
<dbReference type="PANTHER" id="PTHR34294:SF1">
    <property type="entry name" value="TRANSCRIPTIONAL REGULATOR LSRR"/>
    <property type="match status" value="1"/>
</dbReference>
<dbReference type="SUPFAM" id="SSF88659">
    <property type="entry name" value="Sigma3 and sigma4 domains of RNA polymerase sigma factors"/>
    <property type="match status" value="1"/>
</dbReference>
<keyword evidence="2" id="KW-0805">Transcription regulation</keyword>
<evidence type="ECO:0000256" key="3">
    <source>
        <dbReference type="ARBA" id="ARBA00023125"/>
    </source>
</evidence>
<feature type="domain" description="Sugar-binding" evidence="5">
    <location>
        <begin position="61"/>
        <end position="313"/>
    </location>
</feature>
<comment type="similarity">
    <text evidence="1">Belongs to the SorC transcriptional regulatory family.</text>
</comment>
<dbReference type="GO" id="GO:0003677">
    <property type="term" value="F:DNA binding"/>
    <property type="evidence" value="ECO:0007669"/>
    <property type="project" value="UniProtKB-KW"/>
</dbReference>
<accession>A0A366FBB8</accession>
<evidence type="ECO:0000256" key="1">
    <source>
        <dbReference type="ARBA" id="ARBA00010466"/>
    </source>
</evidence>
<reference evidence="7 8" key="1">
    <citation type="submission" date="2018-06" db="EMBL/GenBank/DDBJ databases">
        <title>Genomic Encyclopedia of Type Strains, Phase IV (KMG-IV): sequencing the most valuable type-strain genomes for metagenomic binning, comparative biology and taxonomic classification.</title>
        <authorList>
            <person name="Goeker M."/>
        </authorList>
    </citation>
    <scope>NUCLEOTIDE SEQUENCE [LARGE SCALE GENOMIC DNA]</scope>
    <source>
        <strain evidence="7 8">DSM 24875</strain>
    </source>
</reference>
<keyword evidence="4" id="KW-0804">Transcription</keyword>
<dbReference type="InterPro" id="IPR051054">
    <property type="entry name" value="SorC_transcr_regulators"/>
</dbReference>
<dbReference type="Proteomes" id="UP000253529">
    <property type="component" value="Unassembled WGS sequence"/>
</dbReference>
<dbReference type="Gene3D" id="1.10.10.10">
    <property type="entry name" value="Winged helix-like DNA-binding domain superfamily/Winged helix DNA-binding domain"/>
    <property type="match status" value="1"/>
</dbReference>
<proteinExistence type="inferred from homology"/>
<evidence type="ECO:0000259" key="6">
    <source>
        <dbReference type="Pfam" id="PF12802"/>
    </source>
</evidence>
<name>A0A366FBB8_9HYPH</name>
<dbReference type="GO" id="GO:0030246">
    <property type="term" value="F:carbohydrate binding"/>
    <property type="evidence" value="ECO:0007669"/>
    <property type="project" value="InterPro"/>
</dbReference>
<feature type="domain" description="HTH marR-type" evidence="6">
    <location>
        <begin position="16"/>
        <end position="54"/>
    </location>
</feature>
<dbReference type="InterPro" id="IPR013324">
    <property type="entry name" value="RNA_pol_sigma_r3/r4-like"/>
</dbReference>
<comment type="caution">
    <text evidence="7">The sequence shown here is derived from an EMBL/GenBank/DDBJ whole genome shotgun (WGS) entry which is preliminary data.</text>
</comment>
<gene>
    <name evidence="7" type="ORF">DFR50_11691</name>
</gene>
<sequence>MSDFDRKGSETARAAWLYYQEDRTQGEIAQELRVSRSTVTRLLQRAKAEGLVRISLNVTAGTFEAERALERAWGLERARIVPDAADEATQQRWLGHAAAELLVQMVGDDAIVAVAGGATLLAMADALVGQHPLAGAQVVAMTGGLYNATPGADANDVTRRLGQCFAAPARPLLAPVSVRDEATALGLANDPGVRSALDLARKASLAVYGFGAAPGDSTLFRLGHITPDQQAFLRARGAVGDIACRWIDRDGQPVAPPPSIHPIGLSLDELKGIPQRLAVGGGALEQEVIHAGVRGGFVTTLVTDERNAGALLAKR</sequence>
<organism evidence="7 8">
    <name type="scientific">Roseiarcus fermentans</name>
    <dbReference type="NCBI Taxonomy" id="1473586"/>
    <lineage>
        <taxon>Bacteria</taxon>
        <taxon>Pseudomonadati</taxon>
        <taxon>Pseudomonadota</taxon>
        <taxon>Alphaproteobacteria</taxon>
        <taxon>Hyphomicrobiales</taxon>
        <taxon>Roseiarcaceae</taxon>
        <taxon>Roseiarcus</taxon>
    </lineage>
</organism>
<dbReference type="SUPFAM" id="SSF100950">
    <property type="entry name" value="NagB/RpiA/CoA transferase-like"/>
    <property type="match status" value="1"/>
</dbReference>
<dbReference type="PANTHER" id="PTHR34294">
    <property type="entry name" value="TRANSCRIPTIONAL REGULATOR-RELATED"/>
    <property type="match status" value="1"/>
</dbReference>
<dbReference type="InterPro" id="IPR007324">
    <property type="entry name" value="Sugar-bd_dom_put"/>
</dbReference>
<protein>
    <submittedName>
        <fullName evidence="7">Deoxyribonucleoside regulator</fullName>
    </submittedName>
</protein>
<dbReference type="RefSeq" id="WP_113890182.1">
    <property type="nucleotide sequence ID" value="NZ_QNRK01000016.1"/>
</dbReference>
<dbReference type="GO" id="GO:0003700">
    <property type="term" value="F:DNA-binding transcription factor activity"/>
    <property type="evidence" value="ECO:0007669"/>
    <property type="project" value="InterPro"/>
</dbReference>
<dbReference type="OrthoDB" id="186585at2"/>
<dbReference type="Gene3D" id="3.40.50.1360">
    <property type="match status" value="1"/>
</dbReference>
<dbReference type="InterPro" id="IPR036388">
    <property type="entry name" value="WH-like_DNA-bd_sf"/>
</dbReference>
<dbReference type="InterPro" id="IPR037171">
    <property type="entry name" value="NagB/RpiA_transferase-like"/>
</dbReference>
<evidence type="ECO:0000259" key="5">
    <source>
        <dbReference type="Pfam" id="PF04198"/>
    </source>
</evidence>
<evidence type="ECO:0000313" key="8">
    <source>
        <dbReference type="Proteomes" id="UP000253529"/>
    </source>
</evidence>